<dbReference type="EMBL" id="FWEV01000325">
    <property type="protein sequence ID" value="SLM32877.1"/>
    <property type="molecule type" value="Genomic_DNA"/>
</dbReference>
<organism evidence="1">
    <name type="scientific">Desulfamplus magnetovallimortis</name>
    <dbReference type="NCBI Taxonomy" id="1246637"/>
    <lineage>
        <taxon>Bacteria</taxon>
        <taxon>Pseudomonadati</taxon>
        <taxon>Thermodesulfobacteriota</taxon>
        <taxon>Desulfobacteria</taxon>
        <taxon>Desulfobacterales</taxon>
        <taxon>Desulfobacteraceae</taxon>
        <taxon>Desulfamplus</taxon>
    </lineage>
</organism>
<keyword evidence="3" id="KW-1185">Reference proteome</keyword>
<evidence type="ECO:0000313" key="1">
    <source>
        <dbReference type="EMBL" id="CCO06826.1"/>
    </source>
</evidence>
<gene>
    <name evidence="1" type="ORF">DEMABW1_80220</name>
    <name evidence="2" type="ORF">MTBBW1_80220</name>
</gene>
<accession>L0R788</accession>
<protein>
    <recommendedName>
        <fullName evidence="4">Type VI secretion system lipoprotein TssJ</fullName>
    </recommendedName>
</protein>
<evidence type="ECO:0008006" key="4">
    <source>
        <dbReference type="Google" id="ProtNLM"/>
    </source>
</evidence>
<dbReference type="AlphaFoldDB" id="L0R788"/>
<evidence type="ECO:0000313" key="3">
    <source>
        <dbReference type="Proteomes" id="UP000191931"/>
    </source>
</evidence>
<dbReference type="STRING" id="1246637.MTBBW1_80220"/>
<reference evidence="2 3" key="3">
    <citation type="submission" date="2017-03" db="EMBL/GenBank/DDBJ databases">
        <authorList>
            <person name="Afonso C.L."/>
            <person name="Miller P.J."/>
            <person name="Scott M.A."/>
            <person name="Spackman E."/>
            <person name="Goraichik I."/>
            <person name="Dimitrov K.M."/>
            <person name="Suarez D.L."/>
            <person name="Swayne D.E."/>
        </authorList>
    </citation>
    <scope>NUCLEOTIDE SEQUENCE [LARGE SCALE GENOMIC DNA]</scope>
    <source>
        <strain evidence="2">PRJEB14757</strain>
    </source>
</reference>
<dbReference type="Gene3D" id="2.60.40.4150">
    <property type="entry name" value="Type VI secretion system, lipoprotein SciN"/>
    <property type="match status" value="1"/>
</dbReference>
<sequence length="269" mass="30676">MCFCFLKNYYLVVECDHECLEYFRNDANIFLTIILVTMICKEKIIVFLALELASCSMKKSFLNANPIYTGVVSMKNYIDFFSSSMIFSQFRNFCVVAVLLSTTFLMGACASKQPPPQPIWEFKPRGIEISYHADNMLNEYKGTSHAIQVVIYQFDSINKFNELAGFREGLIKLLKAENFDPSVKFIQKVFVDPGASGELILDRAENGQWVGIVAGYYDLTPGRVTCTAEIPYEVKKQGFIFKEEVVTISDLKFDIFLGPHDIKKINENE</sequence>
<dbReference type="InterPro" id="IPR038706">
    <property type="entry name" value="Type_VI_SciN-like_sf"/>
</dbReference>
<proteinExistence type="predicted"/>
<dbReference type="EMBL" id="HF547348">
    <property type="protein sequence ID" value="CCO06826.1"/>
    <property type="molecule type" value="Genomic_DNA"/>
</dbReference>
<dbReference type="InterPro" id="IPR017734">
    <property type="entry name" value="T6SS_SciN"/>
</dbReference>
<reference evidence="1" key="1">
    <citation type="submission" date="2012-10" db="EMBL/GenBank/DDBJ databases">
        <authorList>
            <person name="Lefevre C."/>
        </authorList>
    </citation>
    <scope>NUCLEOTIDE SEQUENCE</scope>
    <source>
        <strain evidence="1">BW-1</strain>
    </source>
</reference>
<dbReference type="Pfam" id="PF12790">
    <property type="entry name" value="T6SS-SciN"/>
    <property type="match status" value="1"/>
</dbReference>
<name>L0R788_9BACT</name>
<reference evidence="1" key="2">
    <citation type="submission" date="2012-12" db="EMBL/GenBank/DDBJ databases">
        <title>Region harboring genes involved in magnetosome formation of Candidatus Desulfamplus magnetosmortis.</title>
        <authorList>
            <person name="Lefevre C.T."/>
            <person name="Bazylinski D.A."/>
        </authorList>
    </citation>
    <scope>NUCLEOTIDE SEQUENCE</scope>
    <source>
        <strain evidence="1">BW-1</strain>
    </source>
</reference>
<evidence type="ECO:0000313" key="2">
    <source>
        <dbReference type="EMBL" id="SLM32877.1"/>
    </source>
</evidence>
<dbReference type="Proteomes" id="UP000191931">
    <property type="component" value="Unassembled WGS sequence"/>
</dbReference>